<dbReference type="InterPro" id="IPR036397">
    <property type="entry name" value="RNaseH_sf"/>
</dbReference>
<proteinExistence type="predicted"/>
<feature type="domain" description="Reverse transcriptase" evidence="2">
    <location>
        <begin position="545"/>
        <end position="750"/>
    </location>
</feature>
<dbReference type="InterPro" id="IPR052055">
    <property type="entry name" value="Hepadnavirus_pol/RT"/>
</dbReference>
<dbReference type="PANTHER" id="PTHR33050:SF7">
    <property type="entry name" value="RIBONUCLEASE H"/>
    <property type="match status" value="1"/>
</dbReference>
<name>A0A0B7FM80_THACB</name>
<keyword evidence="4" id="KW-1185">Reference proteome</keyword>
<dbReference type="Gene3D" id="3.30.70.270">
    <property type="match status" value="1"/>
</dbReference>
<evidence type="ECO:0000313" key="3">
    <source>
        <dbReference type="EMBL" id="CEL58790.1"/>
    </source>
</evidence>
<evidence type="ECO:0000313" key="4">
    <source>
        <dbReference type="Proteomes" id="UP000059188"/>
    </source>
</evidence>
<accession>A0A0B7FM80</accession>
<dbReference type="InterPro" id="IPR000477">
    <property type="entry name" value="RT_dom"/>
</dbReference>
<dbReference type="OrthoDB" id="3255824at2759"/>
<dbReference type="SUPFAM" id="SSF56672">
    <property type="entry name" value="DNA/RNA polymerases"/>
    <property type="match status" value="1"/>
</dbReference>
<dbReference type="InterPro" id="IPR043128">
    <property type="entry name" value="Rev_trsase/Diguanyl_cyclase"/>
</dbReference>
<gene>
    <name evidence="3" type="ORF">RSOLAG1IB_12191</name>
</gene>
<dbReference type="STRING" id="1108050.A0A0B7FM80"/>
<dbReference type="AlphaFoldDB" id="A0A0B7FM80"/>
<reference evidence="3 4" key="1">
    <citation type="submission" date="2014-11" db="EMBL/GenBank/DDBJ databases">
        <authorList>
            <person name="Wibberg Daniel"/>
        </authorList>
    </citation>
    <scope>NUCLEOTIDE SEQUENCE [LARGE SCALE GENOMIC DNA]</scope>
    <source>
        <strain evidence="3">Rhizoctonia solani AG1-IB 7/3/14</strain>
    </source>
</reference>
<evidence type="ECO:0000256" key="1">
    <source>
        <dbReference type="SAM" id="MobiDB-lite"/>
    </source>
</evidence>
<protein>
    <recommendedName>
        <fullName evidence="2">Reverse transcriptase domain-containing protein</fullName>
    </recommendedName>
</protein>
<dbReference type="Gene3D" id="3.30.420.10">
    <property type="entry name" value="Ribonuclease H-like superfamily/Ribonuclease H"/>
    <property type="match status" value="1"/>
</dbReference>
<dbReference type="Gene3D" id="3.10.10.10">
    <property type="entry name" value="HIV Type 1 Reverse Transcriptase, subunit A, domain 1"/>
    <property type="match status" value="1"/>
</dbReference>
<dbReference type="Proteomes" id="UP000059188">
    <property type="component" value="Unassembled WGS sequence"/>
</dbReference>
<evidence type="ECO:0000259" key="2">
    <source>
        <dbReference type="PROSITE" id="PS50878"/>
    </source>
</evidence>
<dbReference type="EMBL" id="LN679439">
    <property type="protein sequence ID" value="CEL58790.1"/>
    <property type="molecule type" value="Genomic_DNA"/>
</dbReference>
<dbReference type="InterPro" id="IPR043502">
    <property type="entry name" value="DNA/RNA_pol_sf"/>
</dbReference>
<organism evidence="3 4">
    <name type="scientific">Thanatephorus cucumeris (strain AG1-IB / isolate 7/3/14)</name>
    <name type="common">Lettuce bottom rot fungus</name>
    <name type="synonym">Rhizoctonia solani</name>
    <dbReference type="NCBI Taxonomy" id="1108050"/>
    <lineage>
        <taxon>Eukaryota</taxon>
        <taxon>Fungi</taxon>
        <taxon>Dikarya</taxon>
        <taxon>Basidiomycota</taxon>
        <taxon>Agaricomycotina</taxon>
        <taxon>Agaricomycetes</taxon>
        <taxon>Cantharellales</taxon>
        <taxon>Ceratobasidiaceae</taxon>
        <taxon>Rhizoctonia</taxon>
        <taxon>Rhizoctonia solani AG-1</taxon>
    </lineage>
</organism>
<sequence length="1025" mass="114540">MERPTQSQPIRDLQDSPQLNHEIVRQTNQAHAVPAVPPPAARPRRAASAAPVLQATFVPPSRMARRQNERRRSQSPPPPPTTPRETSRVRSPQRSRSAQELRQIRDLQLERIAFLRAELQLAEREAGLTHSSATLSAADQHTKDAAPEVRTALAQPPIHVDPIRSPVAGLPTTNSDFIAGSIYAGDSYAERKRPPIIPGLVGNREFAYIPDSVRRMFTGSNSWSTEVSLWYFSDEYAANPSKHGRLNDTIVLNADNQLEHRRAELPKLDESTITIPQFIRCWQRIAGFLHAIDHPDSHAWDAHVKLMMGQPDFFEAFPKWRAYCGLVRRRALQEGIDPRVLQTHILNEVTVTYERELMRAEARRVVLEELDAAKRNHSHTHNNRSTPDPTTATTMLQRNRQHQIPGPKSVGRLGAPTSICFLCGSMSHISTACDKPYIATRNDKGGWSIAAPLTTRRNNATTDPRRVITPLLPEAWTSMLLSLGLLPKFCDIPSGLRYGFRLGTSSSPISTTIHDNHLSAKNNPLAVHKYINDELTNGRYSGPFSLSTLNTLIGHFRASPLGVVDKSSSPGSFRIIQDFSYPRDSKPIPSVNSEINPELFNCEWGFFQDVREIMLRLPRTAEAATFDVDAAYRRMPVHPEDQPHIVVHWQGKFYLDHCVPFGATSSNGIFGRCGDAMLHIMKTQGIEPVVKWVDDFCIFRSPTRDGSGSTQPFQYTEDDIYALAEKLGWPWKKAKTRPFNHLFTYLGFEWDIQDQSVSIPDTKKTKFLAKCQAWQAASSVTLQVTESLLGSLIHCALAVPAGRSRVVGIARFTSTFSHAFSDRFVTKKPSSRAKEDVSWWTTQLQARWCGSILKPPPPHSGTELYMDASTSFGIGVVWPQKLRFGIWSLSKDSFRAGRDIGWAEMVAIEIALSIVISYGTRNSTVTFHSDNQGVIGALRAGRSRNDQQNLVLQRIIEAQHSHNIQIVIQYVSTDLNHADGPSRGIAPPELLAFDTSVTLDNALARFVKPLSGMTPQTSFTPAQKL</sequence>
<feature type="region of interest" description="Disordered" evidence="1">
    <location>
        <begin position="1"/>
        <end position="101"/>
    </location>
</feature>
<dbReference type="PROSITE" id="PS50878">
    <property type="entry name" value="RT_POL"/>
    <property type="match status" value="1"/>
</dbReference>
<feature type="compositionally biased region" description="Polar residues" evidence="1">
    <location>
        <begin position="1"/>
        <end position="30"/>
    </location>
</feature>
<dbReference type="PANTHER" id="PTHR33050">
    <property type="entry name" value="REVERSE TRANSCRIPTASE DOMAIN-CONTAINING PROTEIN"/>
    <property type="match status" value="1"/>
</dbReference>
<dbReference type="GO" id="GO:0003676">
    <property type="term" value="F:nucleic acid binding"/>
    <property type="evidence" value="ECO:0007669"/>
    <property type="project" value="InterPro"/>
</dbReference>